<comment type="catalytic activity">
    <reaction evidence="7 9 12">
        <text>orotidine 5'-phosphate + H(+) = UMP + CO2</text>
        <dbReference type="Rhea" id="RHEA:11596"/>
        <dbReference type="ChEBI" id="CHEBI:15378"/>
        <dbReference type="ChEBI" id="CHEBI:16526"/>
        <dbReference type="ChEBI" id="CHEBI:57538"/>
        <dbReference type="ChEBI" id="CHEBI:57865"/>
        <dbReference type="EC" id="4.1.1.23"/>
    </reaction>
</comment>
<dbReference type="InterPro" id="IPR047596">
    <property type="entry name" value="OMPdecase_bac"/>
</dbReference>
<evidence type="ECO:0000256" key="6">
    <source>
        <dbReference type="ARBA" id="ARBA00023239"/>
    </source>
</evidence>
<dbReference type="InterPro" id="IPR013785">
    <property type="entry name" value="Aldolase_TIM"/>
</dbReference>
<dbReference type="InterPro" id="IPR011060">
    <property type="entry name" value="RibuloseP-bd_barrel"/>
</dbReference>
<reference evidence="14" key="1">
    <citation type="submission" date="2021-11" db="EMBL/GenBank/DDBJ databases">
        <title>Vibrio ZSDE26 sp. nov. and Vibrio ZSDZ34 sp. nov., isolated from coastal seawater in Qingdao.</title>
        <authorList>
            <person name="Zhang P."/>
        </authorList>
    </citation>
    <scope>NUCLEOTIDE SEQUENCE</scope>
    <source>
        <strain evidence="14">ZSDE26</strain>
    </source>
</reference>
<dbReference type="PANTHER" id="PTHR32119:SF2">
    <property type="entry name" value="OROTIDINE 5'-PHOSPHATE DECARBOXYLASE"/>
    <property type="match status" value="1"/>
</dbReference>
<dbReference type="NCBIfam" id="NF001273">
    <property type="entry name" value="PRK00230.1"/>
    <property type="match status" value="1"/>
</dbReference>
<keyword evidence="4 9" id="KW-0210">Decarboxylase</keyword>
<evidence type="ECO:0000256" key="9">
    <source>
        <dbReference type="HAMAP-Rule" id="MF_01200"/>
    </source>
</evidence>
<dbReference type="SMART" id="SM00934">
    <property type="entry name" value="OMPdecase"/>
    <property type="match status" value="1"/>
</dbReference>
<dbReference type="EMBL" id="JAJHVV010000001">
    <property type="protein sequence ID" value="MCK6261991.1"/>
    <property type="molecule type" value="Genomic_DNA"/>
</dbReference>
<protein>
    <recommendedName>
        <fullName evidence="9">Orotidine 5'-phosphate decarboxylase</fullName>
        <ecNumber evidence="9">4.1.1.23</ecNumber>
    </recommendedName>
    <alternativeName>
        <fullName evidence="9">OMP decarboxylase</fullName>
        <shortName evidence="9">OMPDCase</shortName>
        <shortName evidence="9">OMPdecase</shortName>
    </alternativeName>
</protein>
<evidence type="ECO:0000256" key="8">
    <source>
        <dbReference type="ARBA" id="ARBA00061012"/>
    </source>
</evidence>
<dbReference type="InterPro" id="IPR018089">
    <property type="entry name" value="OMPdecase_AS"/>
</dbReference>
<dbReference type="InterPro" id="IPR001754">
    <property type="entry name" value="OMPdeCOase_dom"/>
</dbReference>
<dbReference type="SUPFAM" id="SSF51366">
    <property type="entry name" value="Ribulose-phoshate binding barrel"/>
    <property type="match status" value="1"/>
</dbReference>
<dbReference type="GO" id="GO:0044205">
    <property type="term" value="P:'de novo' UMP biosynthetic process"/>
    <property type="evidence" value="ECO:0007669"/>
    <property type="project" value="UniProtKB-UniRule"/>
</dbReference>
<accession>A0A9X1XFR0</accession>
<dbReference type="PANTHER" id="PTHR32119">
    <property type="entry name" value="OROTIDINE 5'-PHOSPHATE DECARBOXYLASE"/>
    <property type="match status" value="1"/>
</dbReference>
<name>A0A9X1XFR0_9VIBR</name>
<dbReference type="EC" id="4.1.1.23" evidence="9"/>
<feature type="active site" description="For OMPdecase activity" evidence="10">
    <location>
        <position position="60"/>
    </location>
</feature>
<evidence type="ECO:0000256" key="7">
    <source>
        <dbReference type="ARBA" id="ARBA00049157"/>
    </source>
</evidence>
<dbReference type="Pfam" id="PF00215">
    <property type="entry name" value="OMPdecase"/>
    <property type="match status" value="1"/>
</dbReference>
<feature type="domain" description="Orotidine 5'-phosphate decarboxylase" evidence="13">
    <location>
        <begin position="5"/>
        <end position="226"/>
    </location>
</feature>
<feature type="binding site" evidence="9 11">
    <location>
        <position position="11"/>
    </location>
    <ligand>
        <name>substrate</name>
    </ligand>
</feature>
<feature type="binding site" evidence="9 11">
    <location>
        <position position="211"/>
    </location>
    <ligand>
        <name>substrate</name>
    </ligand>
</feature>
<dbReference type="Gene3D" id="3.20.20.70">
    <property type="entry name" value="Aldolase class I"/>
    <property type="match status" value="1"/>
</dbReference>
<dbReference type="FunFam" id="3.20.20.70:FF:000015">
    <property type="entry name" value="Orotidine 5'-phosphate decarboxylase"/>
    <property type="match status" value="1"/>
</dbReference>
<dbReference type="CDD" id="cd04725">
    <property type="entry name" value="OMP_decarboxylase_like"/>
    <property type="match status" value="1"/>
</dbReference>
<comment type="function">
    <text evidence="1 9">Catalyzes the decarboxylation of orotidine 5'-monophosphate (OMP) to uridine 5'-monophosphate (UMP).</text>
</comment>
<dbReference type="HAMAP" id="MF_01200_B">
    <property type="entry name" value="OMPdecase_type1_B"/>
    <property type="match status" value="1"/>
</dbReference>
<feature type="binding site" evidence="9 11">
    <location>
        <position position="190"/>
    </location>
    <ligand>
        <name>substrate</name>
    </ligand>
</feature>
<comment type="caution">
    <text evidence="14">The sequence shown here is derived from an EMBL/GenBank/DDBJ whole genome shotgun (WGS) entry which is preliminary data.</text>
</comment>
<proteinExistence type="inferred from homology"/>
<keyword evidence="6 9" id="KW-0456">Lyase</keyword>
<feature type="active site" description="For OMPdecase activity" evidence="10">
    <location>
        <position position="62"/>
    </location>
</feature>
<feature type="binding site" evidence="9 11">
    <location>
        <position position="120"/>
    </location>
    <ligand>
        <name>substrate</name>
    </ligand>
</feature>
<evidence type="ECO:0000313" key="14">
    <source>
        <dbReference type="EMBL" id="MCK6261991.1"/>
    </source>
</evidence>
<feature type="active site" description="For OMPdecase activity" evidence="10">
    <location>
        <position position="65"/>
    </location>
</feature>
<organism evidence="14 15">
    <name type="scientific">Vibrio amylolyticus</name>
    <dbReference type="NCBI Taxonomy" id="2847292"/>
    <lineage>
        <taxon>Bacteria</taxon>
        <taxon>Pseudomonadati</taxon>
        <taxon>Pseudomonadota</taxon>
        <taxon>Gammaproteobacteria</taxon>
        <taxon>Vibrionales</taxon>
        <taxon>Vibrionaceae</taxon>
        <taxon>Vibrio</taxon>
    </lineage>
</organism>
<dbReference type="NCBIfam" id="TIGR01740">
    <property type="entry name" value="pyrF"/>
    <property type="match status" value="1"/>
</dbReference>
<comment type="pathway">
    <text evidence="2 9 12">Pyrimidine metabolism; UMP biosynthesis via de novo pathway; UMP from orotate: step 2/2.</text>
</comment>
<dbReference type="GO" id="GO:0006207">
    <property type="term" value="P:'de novo' pyrimidine nucleobase biosynthetic process"/>
    <property type="evidence" value="ECO:0007669"/>
    <property type="project" value="InterPro"/>
</dbReference>
<dbReference type="GO" id="GO:0004590">
    <property type="term" value="F:orotidine-5'-phosphate decarboxylase activity"/>
    <property type="evidence" value="ECO:0007669"/>
    <property type="project" value="UniProtKB-UniRule"/>
</dbReference>
<dbReference type="AlphaFoldDB" id="A0A9X1XFR0"/>
<evidence type="ECO:0000256" key="2">
    <source>
        <dbReference type="ARBA" id="ARBA00004861"/>
    </source>
</evidence>
<evidence type="ECO:0000313" key="15">
    <source>
        <dbReference type="Proteomes" id="UP001139559"/>
    </source>
</evidence>
<evidence type="ECO:0000256" key="10">
    <source>
        <dbReference type="PIRSR" id="PIRSR614732-1"/>
    </source>
</evidence>
<sequence>MNDQKVIVALDYDKQADALAFVDRIDPSSCRLKVGKEMFTLFGPDFVRELHKRGFSVFLDLKFHDIPNTCSKAVKAAAELGVWMVNVHASGGERMMTASREILEPYGKDRPMLIGVTVLTSMEQNDLAGIGLNVAPQEQVIRLATLTKNSGLDGVVCSAQEASMLKSELGQEFKLVTPGIRPVGASVGDQKRIMTPVDAIQAGSDYLVIGRPITQAADPALVLSEINKTLA</sequence>
<evidence type="ECO:0000256" key="4">
    <source>
        <dbReference type="ARBA" id="ARBA00022793"/>
    </source>
</evidence>
<feature type="binding site" evidence="9 11">
    <location>
        <position position="33"/>
    </location>
    <ligand>
        <name>substrate</name>
    </ligand>
</feature>
<dbReference type="Proteomes" id="UP001139559">
    <property type="component" value="Unassembled WGS sequence"/>
</dbReference>
<gene>
    <name evidence="9 14" type="primary">pyrF</name>
    <name evidence="14" type="ORF">KP803_01735</name>
</gene>
<feature type="binding site" evidence="9">
    <location>
        <begin position="60"/>
        <end position="69"/>
    </location>
    <ligand>
        <name>substrate</name>
    </ligand>
</feature>
<feature type="binding site" evidence="9 11">
    <location>
        <position position="181"/>
    </location>
    <ligand>
        <name>substrate</name>
    </ligand>
</feature>
<evidence type="ECO:0000256" key="1">
    <source>
        <dbReference type="ARBA" id="ARBA00002356"/>
    </source>
</evidence>
<evidence type="ECO:0000256" key="3">
    <source>
        <dbReference type="ARBA" id="ARBA00011738"/>
    </source>
</evidence>
<comment type="similarity">
    <text evidence="8 9">Belongs to the OMP decarboxylase family. Type 1 subfamily.</text>
</comment>
<evidence type="ECO:0000259" key="13">
    <source>
        <dbReference type="SMART" id="SM00934"/>
    </source>
</evidence>
<evidence type="ECO:0000256" key="11">
    <source>
        <dbReference type="PIRSR" id="PIRSR614732-2"/>
    </source>
</evidence>
<evidence type="ECO:0000256" key="5">
    <source>
        <dbReference type="ARBA" id="ARBA00022975"/>
    </source>
</evidence>
<comment type="subunit">
    <text evidence="3 9">Homodimer.</text>
</comment>
<dbReference type="PROSITE" id="PS00156">
    <property type="entry name" value="OMPDECASE"/>
    <property type="match status" value="1"/>
</dbReference>
<keyword evidence="15" id="KW-1185">Reference proteome</keyword>
<dbReference type="InterPro" id="IPR014732">
    <property type="entry name" value="OMPdecase"/>
</dbReference>
<keyword evidence="5 9" id="KW-0665">Pyrimidine biosynthesis</keyword>
<dbReference type="RefSeq" id="WP_248007104.1">
    <property type="nucleotide sequence ID" value="NZ_JAJHVV010000001.1"/>
</dbReference>
<feature type="active site" description="Proton donor" evidence="9">
    <location>
        <position position="62"/>
    </location>
</feature>
<feature type="binding site" evidence="9 11">
    <location>
        <position position="210"/>
    </location>
    <ligand>
        <name>substrate</name>
    </ligand>
</feature>
<dbReference type="GO" id="GO:0005829">
    <property type="term" value="C:cytosol"/>
    <property type="evidence" value="ECO:0007669"/>
    <property type="project" value="TreeGrafter"/>
</dbReference>
<evidence type="ECO:0000256" key="12">
    <source>
        <dbReference type="RuleBase" id="RU000512"/>
    </source>
</evidence>